<reference evidence="1 2" key="1">
    <citation type="submission" date="2020-07" db="EMBL/GenBank/DDBJ databases">
        <title>Sequencing the genomes of 1000 actinobacteria strains.</title>
        <authorList>
            <person name="Klenk H.-P."/>
        </authorList>
    </citation>
    <scope>NUCLEOTIDE SEQUENCE [LARGE SCALE GENOMIC DNA]</scope>
    <source>
        <strain evidence="1 2">DSM 21349</strain>
    </source>
</reference>
<organism evidence="1 2">
    <name type="scientific">Nocardioides ginsengisegetis</name>
    <dbReference type="NCBI Taxonomy" id="661491"/>
    <lineage>
        <taxon>Bacteria</taxon>
        <taxon>Bacillati</taxon>
        <taxon>Actinomycetota</taxon>
        <taxon>Actinomycetes</taxon>
        <taxon>Propionibacteriales</taxon>
        <taxon>Nocardioidaceae</taxon>
        <taxon>Nocardioides</taxon>
    </lineage>
</organism>
<proteinExistence type="predicted"/>
<dbReference type="Pfam" id="PF10898">
    <property type="entry name" value="DUF2716"/>
    <property type="match status" value="1"/>
</dbReference>
<dbReference type="Proteomes" id="UP000580910">
    <property type="component" value="Unassembled WGS sequence"/>
</dbReference>
<sequence length="102" mass="11435">MSERFAEPPQDAWTELSQVEYDDYWATFGSRFGFRAGVSPDAWPAINEPVPSVTFDLGVIADGPQRGAAYDAINAEALRAFVWALPNAELIVLDWQHPAYRF</sequence>
<dbReference type="AlphaFoldDB" id="A0A7W3J343"/>
<dbReference type="InterPro" id="IPR020323">
    <property type="entry name" value="DUF2716"/>
</dbReference>
<evidence type="ECO:0000313" key="2">
    <source>
        <dbReference type="Proteomes" id="UP000580910"/>
    </source>
</evidence>
<accession>A0A7W3J343</accession>
<gene>
    <name evidence="1" type="ORF">FB382_003733</name>
</gene>
<name>A0A7W3J343_9ACTN</name>
<keyword evidence="2" id="KW-1185">Reference proteome</keyword>
<evidence type="ECO:0000313" key="1">
    <source>
        <dbReference type="EMBL" id="MBA8805442.1"/>
    </source>
</evidence>
<protein>
    <submittedName>
        <fullName evidence="1">Uncharacterized protein</fullName>
    </submittedName>
</protein>
<dbReference type="EMBL" id="JACGXA010000001">
    <property type="protein sequence ID" value="MBA8805442.1"/>
    <property type="molecule type" value="Genomic_DNA"/>
</dbReference>
<comment type="caution">
    <text evidence="1">The sequence shown here is derived from an EMBL/GenBank/DDBJ whole genome shotgun (WGS) entry which is preliminary data.</text>
</comment>